<proteinExistence type="predicted"/>
<keyword evidence="2" id="KW-1185">Reference proteome</keyword>
<organism evidence="1 2">
    <name type="scientific">Gallibacterium anatis</name>
    <dbReference type="NCBI Taxonomy" id="750"/>
    <lineage>
        <taxon>Bacteria</taxon>
        <taxon>Pseudomonadati</taxon>
        <taxon>Pseudomonadota</taxon>
        <taxon>Gammaproteobacteria</taxon>
        <taxon>Pasteurellales</taxon>
        <taxon>Pasteurellaceae</taxon>
        <taxon>Gallibacterium</taxon>
    </lineage>
</organism>
<evidence type="ECO:0000313" key="2">
    <source>
        <dbReference type="Proteomes" id="UP001226750"/>
    </source>
</evidence>
<gene>
    <name evidence="1" type="ORF">QP018_06285</name>
</gene>
<dbReference type="EMBL" id="CP126975">
    <property type="protein sequence ID" value="WIM80833.1"/>
    <property type="molecule type" value="Genomic_DNA"/>
</dbReference>
<dbReference type="Proteomes" id="UP001226750">
    <property type="component" value="Chromosome"/>
</dbReference>
<dbReference type="InterPro" id="IPR029058">
    <property type="entry name" value="AB_hydrolase_fold"/>
</dbReference>
<evidence type="ECO:0000313" key="1">
    <source>
        <dbReference type="EMBL" id="WIM80833.1"/>
    </source>
</evidence>
<dbReference type="Gene3D" id="3.40.50.1820">
    <property type="entry name" value="alpha/beta hydrolase"/>
    <property type="match status" value="1"/>
</dbReference>
<dbReference type="RefSeq" id="WP_155274984.1">
    <property type="nucleotide sequence ID" value="NZ_CP126975.1"/>
</dbReference>
<sequence length="50" mass="5725">MKLTKQWADAVNKHGSNAKVVLLQEINIQGSPYFLMYDLNNDKITDLMVD</sequence>
<dbReference type="AlphaFoldDB" id="A0AAX3XF51"/>
<protein>
    <submittedName>
        <fullName evidence="1">Uncharacterized protein</fullName>
    </submittedName>
</protein>
<reference evidence="1 2" key="1">
    <citation type="submission" date="2023-06" db="EMBL/GenBank/DDBJ databases">
        <title>Complete Genome Sequence of Gallibacterium anatis Strain BJF12, Isolated from a chicken with diarrhea.</title>
        <authorList>
            <person name="Guo F."/>
            <person name="Bu W."/>
            <person name="Xu F."/>
            <person name="Wen T."/>
        </authorList>
    </citation>
    <scope>NUCLEOTIDE SEQUENCE [LARGE SCALE GENOMIC DNA]</scope>
    <source>
        <strain evidence="1 2">BJF12</strain>
    </source>
</reference>
<accession>A0AAX3XF51</accession>
<name>A0AAX3XF51_9PAST</name>